<accession>A0A0L8GY60</accession>
<proteinExistence type="predicted"/>
<gene>
    <name evidence="1" type="ORF">OCBIM_22026123mg</name>
</gene>
<dbReference type="EMBL" id="KQ419991">
    <property type="protein sequence ID" value="KOF81774.1"/>
    <property type="molecule type" value="Genomic_DNA"/>
</dbReference>
<reference evidence="1" key="1">
    <citation type="submission" date="2015-07" db="EMBL/GenBank/DDBJ databases">
        <title>MeaNS - Measles Nucleotide Surveillance Program.</title>
        <authorList>
            <person name="Tran T."/>
            <person name="Druce J."/>
        </authorList>
    </citation>
    <scope>NUCLEOTIDE SEQUENCE</scope>
    <source>
        <strain evidence="1">UCB-OBI-ISO-001</strain>
        <tissue evidence="1">Gonad</tissue>
    </source>
</reference>
<sequence length="68" mass="7861">MLHPRRVIEKRQSSKIRVHPSRLLTLKNFMKQPTPAADEPPMAATTRAADTTLTREQQHTLISIFHLF</sequence>
<name>A0A0L8GY60_OCTBM</name>
<organism evidence="1">
    <name type="scientific">Octopus bimaculoides</name>
    <name type="common">California two-spotted octopus</name>
    <dbReference type="NCBI Taxonomy" id="37653"/>
    <lineage>
        <taxon>Eukaryota</taxon>
        <taxon>Metazoa</taxon>
        <taxon>Spiralia</taxon>
        <taxon>Lophotrochozoa</taxon>
        <taxon>Mollusca</taxon>
        <taxon>Cephalopoda</taxon>
        <taxon>Coleoidea</taxon>
        <taxon>Octopodiformes</taxon>
        <taxon>Octopoda</taxon>
        <taxon>Incirrata</taxon>
        <taxon>Octopodidae</taxon>
        <taxon>Octopus</taxon>
    </lineage>
</organism>
<protein>
    <submittedName>
        <fullName evidence="1">Uncharacterized protein</fullName>
    </submittedName>
</protein>
<dbReference type="AlphaFoldDB" id="A0A0L8GY60"/>
<evidence type="ECO:0000313" key="1">
    <source>
        <dbReference type="EMBL" id="KOF81774.1"/>
    </source>
</evidence>